<sequence>MQEQILKKLRKFFADIEWKNIMNRRAIQGKYEIFLQKYKGVKKYVPIYRVKKSIHAWHNARCTEAKKAKDKAWKET</sequence>
<organism evidence="1 2">
    <name type="scientific">Portunus trituberculatus</name>
    <name type="common">Swimming crab</name>
    <name type="synonym">Neptunus trituberculatus</name>
    <dbReference type="NCBI Taxonomy" id="210409"/>
    <lineage>
        <taxon>Eukaryota</taxon>
        <taxon>Metazoa</taxon>
        <taxon>Ecdysozoa</taxon>
        <taxon>Arthropoda</taxon>
        <taxon>Crustacea</taxon>
        <taxon>Multicrustacea</taxon>
        <taxon>Malacostraca</taxon>
        <taxon>Eumalacostraca</taxon>
        <taxon>Eucarida</taxon>
        <taxon>Decapoda</taxon>
        <taxon>Pleocyemata</taxon>
        <taxon>Brachyura</taxon>
        <taxon>Eubrachyura</taxon>
        <taxon>Portunoidea</taxon>
        <taxon>Portunidae</taxon>
        <taxon>Portuninae</taxon>
        <taxon>Portunus</taxon>
    </lineage>
</organism>
<dbReference type="EMBL" id="VSRR010020876">
    <property type="protein sequence ID" value="MPC63488.1"/>
    <property type="molecule type" value="Genomic_DNA"/>
</dbReference>
<evidence type="ECO:0000313" key="2">
    <source>
        <dbReference type="Proteomes" id="UP000324222"/>
    </source>
</evidence>
<comment type="caution">
    <text evidence="1">The sequence shown here is derived from an EMBL/GenBank/DDBJ whole genome shotgun (WGS) entry which is preliminary data.</text>
</comment>
<dbReference type="Proteomes" id="UP000324222">
    <property type="component" value="Unassembled WGS sequence"/>
</dbReference>
<accession>A0A5B7H2Z8</accession>
<keyword evidence="2" id="KW-1185">Reference proteome</keyword>
<evidence type="ECO:0000313" key="1">
    <source>
        <dbReference type="EMBL" id="MPC63488.1"/>
    </source>
</evidence>
<reference evidence="1 2" key="1">
    <citation type="submission" date="2019-05" db="EMBL/GenBank/DDBJ databases">
        <title>Another draft genome of Portunus trituberculatus and its Hox gene families provides insights of decapod evolution.</title>
        <authorList>
            <person name="Jeong J.-H."/>
            <person name="Song I."/>
            <person name="Kim S."/>
            <person name="Choi T."/>
            <person name="Kim D."/>
            <person name="Ryu S."/>
            <person name="Kim W."/>
        </authorList>
    </citation>
    <scope>NUCLEOTIDE SEQUENCE [LARGE SCALE GENOMIC DNA]</scope>
    <source>
        <tissue evidence="1">Muscle</tissue>
    </source>
</reference>
<dbReference type="AlphaFoldDB" id="A0A5B7H2Z8"/>
<protein>
    <submittedName>
        <fullName evidence="1">Uncharacterized protein</fullName>
    </submittedName>
</protein>
<gene>
    <name evidence="1" type="ORF">E2C01_057586</name>
</gene>
<proteinExistence type="predicted"/>
<name>A0A5B7H2Z8_PORTR</name>
<dbReference type="EMBL" id="VSRR010020876">
    <property type="protein sequence ID" value="MPC63487.1"/>
    <property type="molecule type" value="Genomic_DNA"/>
</dbReference>